<proteinExistence type="predicted"/>
<accession>A0A167R7I2</accession>
<feature type="region of interest" description="Disordered" evidence="1">
    <location>
        <begin position="197"/>
        <end position="266"/>
    </location>
</feature>
<dbReference type="SUPFAM" id="SSF57414">
    <property type="entry name" value="Hairpin loop containing domain-like"/>
    <property type="match status" value="1"/>
</dbReference>
<dbReference type="Pfam" id="PF00024">
    <property type="entry name" value="PAN_1"/>
    <property type="match status" value="1"/>
</dbReference>
<evidence type="ECO:0000313" key="3">
    <source>
        <dbReference type="EMBL" id="ANB50391.1"/>
    </source>
</evidence>
<dbReference type="EMBL" id="KU877344">
    <property type="protein sequence ID" value="ANB50391.1"/>
    <property type="molecule type" value="Genomic_DNA"/>
</dbReference>
<evidence type="ECO:0000256" key="1">
    <source>
        <dbReference type="SAM" id="MobiDB-lite"/>
    </source>
</evidence>
<reference evidence="3 4" key="1">
    <citation type="journal article" date="2016" name="Genome Announc.">
        <title>Complete Genome Sequence of a New Megavirus Family Member Isolated from an Inland Water Lake for the First Time in India.</title>
        <authorList>
            <person name="Chatterjee A."/>
            <person name="Ali F."/>
            <person name="Bange D."/>
            <person name="Kondabagil K."/>
        </authorList>
    </citation>
    <scope>NUCLEOTIDE SEQUENCE [LARGE SCALE GENOMIC DNA]</scope>
    <source>
        <strain evidence="3">1</strain>
    </source>
</reference>
<dbReference type="PRINTS" id="PR01217">
    <property type="entry name" value="PRICHEXTENSN"/>
</dbReference>
<protein>
    <recommendedName>
        <fullName evidence="2">Apple domain-containing protein</fullName>
    </recommendedName>
</protein>
<evidence type="ECO:0000313" key="4">
    <source>
        <dbReference type="Proteomes" id="UP000241365"/>
    </source>
</evidence>
<dbReference type="Proteomes" id="UP000241365">
    <property type="component" value="Segment"/>
</dbReference>
<feature type="domain" description="Apple" evidence="2">
    <location>
        <begin position="136"/>
        <end position="180"/>
    </location>
</feature>
<dbReference type="InterPro" id="IPR003609">
    <property type="entry name" value="Pan_app"/>
</dbReference>
<dbReference type="GeneID" id="80512753"/>
<sequence length="266" mass="29208">MSNQVTMDSSQLINNIKQLVSQFGLLSSNKPLDNVMISHGLLANSHNLPNLTSTVHTPSNNNMYKTNDILMNSNPVTNNRFNNMATTHNQQKTPYYVSGTPIAENNHTSVLSHDNFVPYNGVGNSTRTSSYMPMTDCDGKNVWDQKVVSAMDCMNQCISRDNCKMWSYDNRNQHCYIKNDIASCEANKDYVSGRISVSPIPSGNNPYPTPPSYGPSGNNPYPTPPNPVPSGNNPYPTPPSPIPSGNNPYPMPPSSGPYAPYPPYSN</sequence>
<dbReference type="Gene3D" id="3.50.4.10">
    <property type="entry name" value="Hepatocyte Growth Factor"/>
    <property type="match status" value="1"/>
</dbReference>
<evidence type="ECO:0000259" key="2">
    <source>
        <dbReference type="Pfam" id="PF00024"/>
    </source>
</evidence>
<dbReference type="RefSeq" id="YP_010776142.1">
    <property type="nucleotide sequence ID" value="NC_075034.1"/>
</dbReference>
<feature type="compositionally biased region" description="Pro residues" evidence="1">
    <location>
        <begin position="249"/>
        <end position="266"/>
    </location>
</feature>
<dbReference type="KEGG" id="vg:80512753"/>
<name>A0A167R7I2_9VIRU</name>
<keyword evidence="4" id="KW-1185">Reference proteome</keyword>
<organism evidence="3 4">
    <name type="scientific">Powai lake megavirus</name>
    <dbReference type="NCBI Taxonomy" id="1842663"/>
    <lineage>
        <taxon>Viruses</taxon>
        <taxon>Varidnaviria</taxon>
        <taxon>Bamfordvirae</taxon>
        <taxon>Nucleocytoviricota</taxon>
        <taxon>Megaviricetes</taxon>
        <taxon>Imitervirales</taxon>
        <taxon>Mimiviridae</taxon>
        <taxon>Megamimivirinae</taxon>
        <taxon>Megavirus</taxon>
        <taxon>Megavirus powaiense</taxon>
    </lineage>
</organism>